<keyword evidence="3" id="KW-1185">Reference proteome</keyword>
<protein>
    <submittedName>
        <fullName evidence="2">Uncharacterized protein</fullName>
    </submittedName>
</protein>
<dbReference type="Proteomes" id="UP001331761">
    <property type="component" value="Unassembled WGS sequence"/>
</dbReference>
<keyword evidence="1" id="KW-0812">Transmembrane</keyword>
<dbReference type="PANTHER" id="PTHR15678">
    <property type="entry name" value="ANTIGEN MLAA-22-RELATED"/>
    <property type="match status" value="1"/>
</dbReference>
<name>A0AAN8F7X4_TRICO</name>
<evidence type="ECO:0000256" key="1">
    <source>
        <dbReference type="SAM" id="Phobius"/>
    </source>
</evidence>
<sequence>MLLYFVAFSVIIWVLIRYLGLFLSWLLSVAIRCPLEIGSVGWWRLTDVRIRLPSGLQIHVDVCQLQLFSVLVSKPLLLSLSNLKVEGDALSVVHASPKRSGASSSGIDSKHSLFSRVTQLIQYCGLYITRGHLVLFDAPPGCIFHVTIDELLVETFRSRDGWQIETSCKLTRAKAIRRQTTIGHSLLDLGLHFRLSVDIAKGSLKTVSFRVSDPTVEMSSDVFDELSEQVIFFKPFRNTAENMEDTSNRKEIFSVEHLTDLCIETNNCLLKYHAVSGRESRMLTIAVRGLSVAKDSGKTQTRVVGFSVEDQRQRLALRTSLLVLSHEETVFKRLFPCRMLHIGKFMSIQYSR</sequence>
<dbReference type="EMBL" id="WIXE01014057">
    <property type="protein sequence ID" value="KAK5974601.1"/>
    <property type="molecule type" value="Genomic_DNA"/>
</dbReference>
<dbReference type="AlphaFoldDB" id="A0AAN8F7X4"/>
<proteinExistence type="predicted"/>
<evidence type="ECO:0000313" key="2">
    <source>
        <dbReference type="EMBL" id="KAK5974601.1"/>
    </source>
</evidence>
<dbReference type="InterPro" id="IPR045167">
    <property type="entry name" value="Hobbit"/>
</dbReference>
<keyword evidence="1" id="KW-1133">Transmembrane helix</keyword>
<gene>
    <name evidence="2" type="ORF">GCK32_014229</name>
</gene>
<evidence type="ECO:0000313" key="3">
    <source>
        <dbReference type="Proteomes" id="UP001331761"/>
    </source>
</evidence>
<dbReference type="PANTHER" id="PTHR15678:SF6">
    <property type="entry name" value="BRIDGE-LIKE LIPID TRANSFER PROTEIN FAMILY MEMBER 2"/>
    <property type="match status" value="1"/>
</dbReference>
<keyword evidence="1" id="KW-0472">Membrane</keyword>
<feature type="transmembrane region" description="Helical" evidence="1">
    <location>
        <begin position="6"/>
        <end position="27"/>
    </location>
</feature>
<reference evidence="2 3" key="1">
    <citation type="submission" date="2019-10" db="EMBL/GenBank/DDBJ databases">
        <title>Assembly and Annotation for the nematode Trichostrongylus colubriformis.</title>
        <authorList>
            <person name="Martin J."/>
        </authorList>
    </citation>
    <scope>NUCLEOTIDE SEQUENCE [LARGE SCALE GENOMIC DNA]</scope>
    <source>
        <strain evidence="2">G859</strain>
        <tissue evidence="2">Whole worm</tissue>
    </source>
</reference>
<comment type="caution">
    <text evidence="2">The sequence shown here is derived from an EMBL/GenBank/DDBJ whole genome shotgun (WGS) entry which is preliminary data.</text>
</comment>
<accession>A0AAN8F7X4</accession>
<organism evidence="2 3">
    <name type="scientific">Trichostrongylus colubriformis</name>
    <name type="common">Black scour worm</name>
    <dbReference type="NCBI Taxonomy" id="6319"/>
    <lineage>
        <taxon>Eukaryota</taxon>
        <taxon>Metazoa</taxon>
        <taxon>Ecdysozoa</taxon>
        <taxon>Nematoda</taxon>
        <taxon>Chromadorea</taxon>
        <taxon>Rhabditida</taxon>
        <taxon>Rhabditina</taxon>
        <taxon>Rhabditomorpha</taxon>
        <taxon>Strongyloidea</taxon>
        <taxon>Trichostrongylidae</taxon>
        <taxon>Trichostrongylus</taxon>
    </lineage>
</organism>